<dbReference type="InterPro" id="IPR017113">
    <property type="entry name" value="Antirestriction_ArdC"/>
</dbReference>
<evidence type="ECO:0000259" key="1">
    <source>
        <dbReference type="Pfam" id="PF08401"/>
    </source>
</evidence>
<dbReference type="Proteomes" id="UP001596023">
    <property type="component" value="Unassembled WGS sequence"/>
</dbReference>
<feature type="domain" description="N-terminal" evidence="1">
    <location>
        <begin position="10"/>
        <end position="140"/>
    </location>
</feature>
<proteinExistence type="predicted"/>
<feature type="domain" description="Polyvalent protein metallopeptidase" evidence="2">
    <location>
        <begin position="193"/>
        <end position="301"/>
    </location>
</feature>
<accession>A0ABV9KZZ2</accession>
<keyword evidence="4" id="KW-1185">Reference proteome</keyword>
<organism evidence="3 4">
    <name type="scientific">Dysgonomonas termitidis</name>
    <dbReference type="NCBI Taxonomy" id="1516126"/>
    <lineage>
        <taxon>Bacteria</taxon>
        <taxon>Pseudomonadati</taxon>
        <taxon>Bacteroidota</taxon>
        <taxon>Bacteroidia</taxon>
        <taxon>Bacteroidales</taxon>
        <taxon>Dysgonomonadaceae</taxon>
        <taxon>Dysgonomonas</taxon>
    </lineage>
</organism>
<name>A0ABV9KZZ2_9BACT</name>
<dbReference type="InterPro" id="IPR013610">
    <property type="entry name" value="ArdC_N"/>
</dbReference>
<dbReference type="Pfam" id="PF08401">
    <property type="entry name" value="ArdcN"/>
    <property type="match status" value="1"/>
</dbReference>
<sequence>MKINNKRLEKTAEKFTNLMIGRITEVGKDWTKPWLAVKRKDYLPSNITGRFYSGGNTLMLLIYSMYFDFRTPVFLTFLQANNLGIHIVKGAQSFPVYHIAWMYYNPKLQERISIEKYEELPETEKGNYYLIMTPKCYDVFNLDQTDYNEKYPEEWASLLLKHQVSVQSEDHDNFNNSLLDKVITDQSWVCPIQERLSNRAYYSPSEDKIVLPYKTQFPDKRAFYGTALHEMTHSTGHEDRLKRIKKGATKGTDDYAKEELVAELSAALMGFYLGIETTIREDHASYLKSWLEALHKDNSFLMDVLTDVIQAVKYMCIQMEFNPFGEFAKPDAVPVKKQKEGVLSDELVIVD</sequence>
<dbReference type="RefSeq" id="WP_379999243.1">
    <property type="nucleotide sequence ID" value="NZ_JBHSGN010000115.1"/>
</dbReference>
<gene>
    <name evidence="3" type="ORF">ACFO6W_18775</name>
</gene>
<dbReference type="InterPro" id="IPR041459">
    <property type="entry name" value="MPTase-PolyVal"/>
</dbReference>
<comment type="caution">
    <text evidence="3">The sequence shown here is derived from an EMBL/GenBank/DDBJ whole genome shotgun (WGS) entry which is preliminary data.</text>
</comment>
<dbReference type="Pfam" id="PF18818">
    <property type="entry name" value="MPTase-PolyVal"/>
    <property type="match status" value="1"/>
</dbReference>
<evidence type="ECO:0000259" key="2">
    <source>
        <dbReference type="Pfam" id="PF18818"/>
    </source>
</evidence>
<protein>
    <submittedName>
        <fullName evidence="3">ArdC family protein</fullName>
    </submittedName>
</protein>
<evidence type="ECO:0000313" key="3">
    <source>
        <dbReference type="EMBL" id="MFC4675735.1"/>
    </source>
</evidence>
<dbReference type="PIRSF" id="PIRSF037112">
    <property type="entry name" value="Antirestriction_ArdC"/>
    <property type="match status" value="1"/>
</dbReference>
<dbReference type="EMBL" id="JBHSGN010000115">
    <property type="protein sequence ID" value="MFC4675735.1"/>
    <property type="molecule type" value="Genomic_DNA"/>
</dbReference>
<evidence type="ECO:0000313" key="4">
    <source>
        <dbReference type="Proteomes" id="UP001596023"/>
    </source>
</evidence>
<reference evidence="4" key="1">
    <citation type="journal article" date="2019" name="Int. J. Syst. Evol. Microbiol.">
        <title>The Global Catalogue of Microorganisms (GCM) 10K type strain sequencing project: providing services to taxonomists for standard genome sequencing and annotation.</title>
        <authorList>
            <consortium name="The Broad Institute Genomics Platform"/>
            <consortium name="The Broad Institute Genome Sequencing Center for Infectious Disease"/>
            <person name="Wu L."/>
            <person name="Ma J."/>
        </authorList>
    </citation>
    <scope>NUCLEOTIDE SEQUENCE [LARGE SCALE GENOMIC DNA]</scope>
    <source>
        <strain evidence="4">CCUG 66188</strain>
    </source>
</reference>